<name>A0ACB9GIM3_9ASTR</name>
<evidence type="ECO:0000313" key="2">
    <source>
        <dbReference type="Proteomes" id="UP001056120"/>
    </source>
</evidence>
<proteinExistence type="predicted"/>
<dbReference type="EMBL" id="CM042031">
    <property type="protein sequence ID" value="KAI3783257.1"/>
    <property type="molecule type" value="Genomic_DNA"/>
</dbReference>
<dbReference type="Proteomes" id="UP001056120">
    <property type="component" value="Linkage Group LG14"/>
</dbReference>
<gene>
    <name evidence="1" type="ORF">L1987_42333</name>
</gene>
<accession>A0ACB9GIM3</accession>
<organism evidence="1 2">
    <name type="scientific">Smallanthus sonchifolius</name>
    <dbReference type="NCBI Taxonomy" id="185202"/>
    <lineage>
        <taxon>Eukaryota</taxon>
        <taxon>Viridiplantae</taxon>
        <taxon>Streptophyta</taxon>
        <taxon>Embryophyta</taxon>
        <taxon>Tracheophyta</taxon>
        <taxon>Spermatophyta</taxon>
        <taxon>Magnoliopsida</taxon>
        <taxon>eudicotyledons</taxon>
        <taxon>Gunneridae</taxon>
        <taxon>Pentapetalae</taxon>
        <taxon>asterids</taxon>
        <taxon>campanulids</taxon>
        <taxon>Asterales</taxon>
        <taxon>Asteraceae</taxon>
        <taxon>Asteroideae</taxon>
        <taxon>Heliantheae alliance</taxon>
        <taxon>Millerieae</taxon>
        <taxon>Smallanthus</taxon>
    </lineage>
</organism>
<sequence>MGKPGNVDEEGEGIIGCDSSNTQTYADSNQNAQEDQQTNTNQSHDDLVDKKRKFTSPAWEHFTKLKVNGEEKAECIYCKTKLGAKSKNGTKHLLSHMNNCKKRKNKDIRQQVLSMNQIKTPGQSDLSCYNFDADKSRHDLAEMVIVHEYPLSMVEHHGFRKFVGSLQPFFKVPSRNTLKSDILKIFEYEKQKTMRILEKNSSRIAITTDMWTSSNQKKGFMAITTHFIDDNWEMQSRIMRFIYVPCPHTAEVLANVLYESLCDWNIDRKVSTVTVDNCTTNDLLIHLLLDKLSLGDLILGGRLFHMRCCAHILNLIVQDGLSVIAEGIERIRDSVGFWTATPKRYEKFEEASRHLAIPSSKKLFLDCKTRWNSTYLMLNVAIIYKEAFKRLKQRDAQYKSLPTEKDWELAFNICQKLKVFHDVTELFSGSKYPTANIFFKSVYEIKFVLDKWSQDKEEVIKEMANKMIIKYDKYWSIIHGFMGVAAILDPRYKLSIMKFSFPKLYGSKDDADAEIENHRKFMYELFEDYKTNANENARNHDFGRSRSNNDKSESGLFDDYSSYVAEENTSSGCIRLELDHYLEEKVCSPNIDLDILAWWKTNGMKYPILQRIARDVLAIPITTVASESSFSTSGRLVSPHRSRLHPSTLEALMCAQSWLINEIRATCSRETEAYCKTIEYDYDDGDENDGDMVVDKNRKMLSRNDGLALFLDMGMKQ</sequence>
<reference evidence="2" key="1">
    <citation type="journal article" date="2022" name="Mol. Ecol. Resour.">
        <title>The genomes of chicory, endive, great burdock and yacon provide insights into Asteraceae palaeo-polyploidization history and plant inulin production.</title>
        <authorList>
            <person name="Fan W."/>
            <person name="Wang S."/>
            <person name="Wang H."/>
            <person name="Wang A."/>
            <person name="Jiang F."/>
            <person name="Liu H."/>
            <person name="Zhao H."/>
            <person name="Xu D."/>
            <person name="Zhang Y."/>
        </authorList>
    </citation>
    <scope>NUCLEOTIDE SEQUENCE [LARGE SCALE GENOMIC DNA]</scope>
    <source>
        <strain evidence="2">cv. Yunnan</strain>
    </source>
</reference>
<protein>
    <submittedName>
        <fullName evidence="1">Uncharacterized protein</fullName>
    </submittedName>
</protein>
<comment type="caution">
    <text evidence="1">The sequence shown here is derived from an EMBL/GenBank/DDBJ whole genome shotgun (WGS) entry which is preliminary data.</text>
</comment>
<keyword evidence="2" id="KW-1185">Reference proteome</keyword>
<reference evidence="1 2" key="2">
    <citation type="journal article" date="2022" name="Mol. Ecol. Resour.">
        <title>The genomes of chicory, endive, great burdock and yacon provide insights into Asteraceae paleo-polyploidization history and plant inulin production.</title>
        <authorList>
            <person name="Fan W."/>
            <person name="Wang S."/>
            <person name="Wang H."/>
            <person name="Wang A."/>
            <person name="Jiang F."/>
            <person name="Liu H."/>
            <person name="Zhao H."/>
            <person name="Xu D."/>
            <person name="Zhang Y."/>
        </authorList>
    </citation>
    <scope>NUCLEOTIDE SEQUENCE [LARGE SCALE GENOMIC DNA]</scope>
    <source>
        <strain evidence="2">cv. Yunnan</strain>
        <tissue evidence="1">Leaves</tissue>
    </source>
</reference>
<evidence type="ECO:0000313" key="1">
    <source>
        <dbReference type="EMBL" id="KAI3783257.1"/>
    </source>
</evidence>